<dbReference type="GO" id="GO:0015562">
    <property type="term" value="F:efflux transmembrane transporter activity"/>
    <property type="evidence" value="ECO:0007669"/>
    <property type="project" value="InterPro"/>
</dbReference>
<comment type="similarity">
    <text evidence="1">Belongs to the outer membrane factor (OMF) (TC 1.B.17) family.</text>
</comment>
<dbReference type="Proteomes" id="UP000005297">
    <property type="component" value="Unassembled WGS sequence"/>
</dbReference>
<dbReference type="HOGENOM" id="CLU_012817_14_3_0"/>
<evidence type="ECO:0000256" key="1">
    <source>
        <dbReference type="ARBA" id="ARBA00007613"/>
    </source>
</evidence>
<dbReference type="PANTHER" id="PTHR30203">
    <property type="entry name" value="OUTER MEMBRANE CATION EFFLUX PROTEIN"/>
    <property type="match status" value="1"/>
</dbReference>
<proteinExistence type="inferred from homology"/>
<comment type="caution">
    <text evidence="2">The sequence shown here is derived from an EMBL/GenBank/DDBJ whole genome shotgun (WGS) entry which is preliminary data.</text>
</comment>
<dbReference type="PANTHER" id="PTHR30203:SF24">
    <property type="entry name" value="BLR4935 PROTEIN"/>
    <property type="match status" value="1"/>
</dbReference>
<dbReference type="SUPFAM" id="SSF56954">
    <property type="entry name" value="Outer membrane efflux proteins (OEP)"/>
    <property type="match status" value="1"/>
</dbReference>
<keyword evidence="3" id="KW-1185">Reference proteome</keyword>
<dbReference type="OrthoDB" id="9791261at2"/>
<protein>
    <submittedName>
        <fullName evidence="2">Heavy metal resistance protein CzcC</fullName>
    </submittedName>
</protein>
<gene>
    <name evidence="2" type="ORF">SPV1_04128</name>
</gene>
<evidence type="ECO:0000313" key="2">
    <source>
        <dbReference type="EMBL" id="EAU55976.1"/>
    </source>
</evidence>
<evidence type="ECO:0000313" key="3">
    <source>
        <dbReference type="Proteomes" id="UP000005297"/>
    </source>
</evidence>
<name>Q0F3G5_9PROT</name>
<dbReference type="eggNOG" id="COG1538">
    <property type="taxonomic scope" value="Bacteria"/>
</dbReference>
<dbReference type="AlphaFoldDB" id="Q0F3G5"/>
<dbReference type="InterPro" id="IPR010131">
    <property type="entry name" value="MdtP/NodT-like"/>
</dbReference>
<dbReference type="STRING" id="314344.AL013_04230"/>
<dbReference type="EMBL" id="AATS01000001">
    <property type="protein sequence ID" value="EAU55976.1"/>
    <property type="molecule type" value="Genomic_DNA"/>
</dbReference>
<organism evidence="2 3">
    <name type="scientific">Mariprofundus ferrooxydans PV-1</name>
    <dbReference type="NCBI Taxonomy" id="314345"/>
    <lineage>
        <taxon>Bacteria</taxon>
        <taxon>Pseudomonadati</taxon>
        <taxon>Pseudomonadota</taxon>
        <taxon>Candidatius Mariprofundia</taxon>
        <taxon>Mariprofundales</taxon>
        <taxon>Mariprofundaceae</taxon>
        <taxon>Mariprofundus</taxon>
    </lineage>
</organism>
<dbReference type="Pfam" id="PF02321">
    <property type="entry name" value="OEP"/>
    <property type="match status" value="2"/>
</dbReference>
<dbReference type="InterPro" id="IPR003423">
    <property type="entry name" value="OMP_efflux"/>
</dbReference>
<sequence length="421" mass="47420">MATGFISSYSAVAAPLSPEPWTLQRSIERGIAIAPELKSAQAGIRAGEGELKRAGEWPNPRISLRVENNIRQQQMRSGYTVDQLTVSQPIPLWRLKPQQKVAEEGVLAARADVTQTRLDIENRVARLFLSLQLDHEKLELAEQRLKFTHKRVRSRHKSDPSGIVRYVDPLDRSRLQLLHAAADQDTAAARNNYQESLEMFRNYLALPADAPVTLPTMRPAVAPAALSTLEQQLDSDAVLLRRLHHRVLQAEAGVDLQHARRFDDPELTLIREKNVNLNNQEFSYNGVMLTVSLPLWDQNHGNIEKAQAEVMRAESRFDVAKRELIARLRQSHIQLQHLLAQAGHFKQAVLQPAKNLLRATERNYDIGAASSLALIDAYNTYFNARNRYLDIIFRSHQKAIDIKQVLGRSLLAANGTGAVHP</sequence>
<dbReference type="InParanoid" id="Q0F3G5"/>
<accession>Q0F3G5</accession>
<reference evidence="2 3" key="1">
    <citation type="submission" date="2006-09" db="EMBL/GenBank/DDBJ databases">
        <authorList>
            <person name="Emerson D."/>
            <person name="Ferriera S."/>
            <person name="Johnson J."/>
            <person name="Kravitz S."/>
            <person name="Halpern A."/>
            <person name="Remington K."/>
            <person name="Beeson K."/>
            <person name="Tran B."/>
            <person name="Rogers Y.-H."/>
            <person name="Friedman R."/>
            <person name="Venter J.C."/>
        </authorList>
    </citation>
    <scope>NUCLEOTIDE SEQUENCE [LARGE SCALE GENOMIC DNA]</scope>
    <source>
        <strain evidence="2 3">PV-1</strain>
    </source>
</reference>
<dbReference type="Gene3D" id="1.20.1600.10">
    <property type="entry name" value="Outer membrane efflux proteins (OEP)"/>
    <property type="match status" value="1"/>
</dbReference>